<sequence>MKESIENLLIRVAGPIARGGEKKGGEKKGGEKGGEKKGGREEGGREEGGREEGGREEGGRGEEGGEKKGGDKEGGDKEGREKGGREKGGREKGGGERGEERERGREKGGREKGGRAKGGREKEGENREKERTRAADPGCIVFYVYLKNAMDYGPSSLSATRGALNLRDDHGQAINIATGLRAETAREVSSGQDVYEYQAVKGAAGRLDYWTRCLDACRRKARGARLEIRNDNLLEVVTRAIIAARLSVLTSQHRASSKYAAPYSAVQTAIALNLLAFHQGDQDSILGRVTLNFRMPLVGRFSRGYPVSPTPSFRCHSILISITLVGSQDLHVTMDVFDGHCTSRLFAREKQVCPISAFILLPLSAISILPAGKEPQVCRVEKPTKKMVEDEKIKKAGRNRNAPPPPPGKEWTEDDRCGREIERAAERNARAKQAAVLRAPATRPAPRRLFTFHEVEATKPGRNRAKASEHRAPRGCCGNLPHDCVHHYLKAVHDKCRCITAAILDDVTPKPPAPTFLTNGNYLGSSHRTDDQTVVESKLHAEMLPTKKIPNTPGGHHFNSPPRCSATLQATSEPTHTKIATSIQVLLAAKGRISHTVGCVKKETGGRENGDWKEYEKTPKGIEQASQDECKRMKRLEVMIQQEGKNKIPRVQLEIHYGCHSRSFSMTSRHRSQQQRLSRVSTPPPNTTTCNAGVPLAAPPPNTTTCNAGVPLAAPVDLSYALQEKHVEVP</sequence>
<proteinExistence type="predicted"/>
<feature type="compositionally biased region" description="Basic and acidic residues" evidence="1">
    <location>
        <begin position="19"/>
        <end position="133"/>
    </location>
</feature>
<evidence type="ECO:0000256" key="1">
    <source>
        <dbReference type="SAM" id="MobiDB-lite"/>
    </source>
</evidence>
<dbReference type="EMBL" id="JARBHB010000003">
    <property type="protein sequence ID" value="KAJ8890720.1"/>
    <property type="molecule type" value="Genomic_DNA"/>
</dbReference>
<comment type="caution">
    <text evidence="2">The sequence shown here is derived from an EMBL/GenBank/DDBJ whole genome shotgun (WGS) entry which is preliminary data.</text>
</comment>
<reference evidence="2 3" key="1">
    <citation type="submission" date="2023-02" db="EMBL/GenBank/DDBJ databases">
        <title>LHISI_Scaffold_Assembly.</title>
        <authorList>
            <person name="Stuart O.P."/>
            <person name="Cleave R."/>
            <person name="Magrath M.J.L."/>
            <person name="Mikheyev A.S."/>
        </authorList>
    </citation>
    <scope>NUCLEOTIDE SEQUENCE [LARGE SCALE GENOMIC DNA]</scope>
    <source>
        <strain evidence="2">Daus_M_001</strain>
        <tissue evidence="2">Leg muscle</tissue>
    </source>
</reference>
<name>A0ABQ9I243_9NEOP</name>
<feature type="region of interest" description="Disordered" evidence="1">
    <location>
        <begin position="1"/>
        <end position="133"/>
    </location>
</feature>
<feature type="region of interest" description="Disordered" evidence="1">
    <location>
        <begin position="664"/>
        <end position="686"/>
    </location>
</feature>
<evidence type="ECO:0000313" key="2">
    <source>
        <dbReference type="EMBL" id="KAJ8890720.1"/>
    </source>
</evidence>
<keyword evidence="3" id="KW-1185">Reference proteome</keyword>
<organism evidence="2 3">
    <name type="scientific">Dryococelus australis</name>
    <dbReference type="NCBI Taxonomy" id="614101"/>
    <lineage>
        <taxon>Eukaryota</taxon>
        <taxon>Metazoa</taxon>
        <taxon>Ecdysozoa</taxon>
        <taxon>Arthropoda</taxon>
        <taxon>Hexapoda</taxon>
        <taxon>Insecta</taxon>
        <taxon>Pterygota</taxon>
        <taxon>Neoptera</taxon>
        <taxon>Polyneoptera</taxon>
        <taxon>Phasmatodea</taxon>
        <taxon>Verophasmatodea</taxon>
        <taxon>Anareolatae</taxon>
        <taxon>Phasmatidae</taxon>
        <taxon>Eurycanthinae</taxon>
        <taxon>Dryococelus</taxon>
    </lineage>
</organism>
<gene>
    <name evidence="2" type="ORF">PR048_010229</name>
</gene>
<dbReference type="Proteomes" id="UP001159363">
    <property type="component" value="Chromosome 3"/>
</dbReference>
<evidence type="ECO:0000313" key="3">
    <source>
        <dbReference type="Proteomes" id="UP001159363"/>
    </source>
</evidence>
<accession>A0ABQ9I243</accession>
<feature type="region of interest" description="Disordered" evidence="1">
    <location>
        <begin position="388"/>
        <end position="415"/>
    </location>
</feature>
<protein>
    <submittedName>
        <fullName evidence="2">Uncharacterized protein</fullName>
    </submittedName>
</protein>